<keyword evidence="1" id="KW-0479">Metal-binding</keyword>
<evidence type="ECO:0000256" key="1">
    <source>
        <dbReference type="PROSITE-ProRule" id="PRU00047"/>
    </source>
</evidence>
<dbReference type="PANTHER" id="PTHR48055:SF55">
    <property type="entry name" value="PROTEIN KINASE DOMAIN-CONTAINING PROTEIN"/>
    <property type="match status" value="1"/>
</dbReference>
<dbReference type="PANTHER" id="PTHR48055">
    <property type="entry name" value="LEUCINE-RICH REPEAT RECEPTOR PROTEIN KINASE EMS1"/>
    <property type="match status" value="1"/>
</dbReference>
<organism evidence="5 6">
    <name type="scientific">Ficus carica</name>
    <name type="common">Common fig</name>
    <dbReference type="NCBI Taxonomy" id="3494"/>
    <lineage>
        <taxon>Eukaryota</taxon>
        <taxon>Viridiplantae</taxon>
        <taxon>Streptophyta</taxon>
        <taxon>Embryophyta</taxon>
        <taxon>Tracheophyta</taxon>
        <taxon>Spermatophyta</taxon>
        <taxon>Magnoliopsida</taxon>
        <taxon>eudicotyledons</taxon>
        <taxon>Gunneridae</taxon>
        <taxon>Pentapetalae</taxon>
        <taxon>rosids</taxon>
        <taxon>fabids</taxon>
        <taxon>Rosales</taxon>
        <taxon>Moraceae</taxon>
        <taxon>Ficeae</taxon>
        <taxon>Ficus</taxon>
    </lineage>
</organism>
<dbReference type="InterPro" id="IPR051564">
    <property type="entry name" value="LRR_receptor-like_kinase"/>
</dbReference>
<dbReference type="AlphaFoldDB" id="A0AA88E170"/>
<evidence type="ECO:0000256" key="2">
    <source>
        <dbReference type="SAM" id="Coils"/>
    </source>
</evidence>
<gene>
    <name evidence="5" type="ORF">TIFTF001_034885</name>
</gene>
<dbReference type="Gene3D" id="1.10.510.10">
    <property type="entry name" value="Transferase(Phosphotransferase) domain 1"/>
    <property type="match status" value="1"/>
</dbReference>
<sequence length="437" mass="49224">MPPKRRTAQTQNVDLAAQMNELRQMMLAQQQEICGLRAQLAQQNQGPPDVRVPPAPVNQPAAPKIPNVDPVIPENPIAPEMVRMFRSDLAVVINSGPYPPTTVADCVSRAIRAEYWVGQNREQRANFFKDKKEEKAQAKQNQARPNQTPQQRGQGGPFGQSSNNKQYSNNQQKRKWNSGRQGNQQNSPQKKNAPDNNSYPTCQKCGRKHSGDCHAGTNRCFLCGKEGHYARNCNANLQNSQNHQKSQGYQLHAAHMKLEGLEISQGRLEAPEPQGLIYAYTKEDYVMGSELSREGDVYSYGIFLLEMFTGKRPTDEMFRDDFNLHNFVEMSLPERLVQVVDSALLIGTGQVEERTMEREIGHIEIDHVEENSIDSVQLILNTNVGKCLHSILEIGISCSKEIPNERMNIGDAVKELLHVKTTYMHAEIRGDRLPRTA</sequence>
<evidence type="ECO:0000259" key="4">
    <source>
        <dbReference type="PROSITE" id="PS50158"/>
    </source>
</evidence>
<dbReference type="Pfam" id="PF00098">
    <property type="entry name" value="zf-CCHC"/>
    <property type="match status" value="1"/>
</dbReference>
<keyword evidence="6" id="KW-1185">Reference proteome</keyword>
<dbReference type="GO" id="GO:0008270">
    <property type="term" value="F:zinc ion binding"/>
    <property type="evidence" value="ECO:0007669"/>
    <property type="project" value="UniProtKB-KW"/>
</dbReference>
<name>A0AA88E170_FICCA</name>
<evidence type="ECO:0000313" key="5">
    <source>
        <dbReference type="EMBL" id="GMN65816.1"/>
    </source>
</evidence>
<dbReference type="InterPro" id="IPR036875">
    <property type="entry name" value="Znf_CCHC_sf"/>
</dbReference>
<dbReference type="SUPFAM" id="SSF57756">
    <property type="entry name" value="Retrovirus zinc finger-like domains"/>
    <property type="match status" value="1"/>
</dbReference>
<keyword evidence="1" id="KW-0863">Zinc-finger</keyword>
<dbReference type="InterPro" id="IPR011009">
    <property type="entry name" value="Kinase-like_dom_sf"/>
</dbReference>
<evidence type="ECO:0000313" key="6">
    <source>
        <dbReference type="Proteomes" id="UP001187192"/>
    </source>
</evidence>
<keyword evidence="1" id="KW-0862">Zinc</keyword>
<keyword evidence="2" id="KW-0175">Coiled coil</keyword>
<dbReference type="GO" id="GO:0003676">
    <property type="term" value="F:nucleic acid binding"/>
    <property type="evidence" value="ECO:0007669"/>
    <property type="project" value="InterPro"/>
</dbReference>
<dbReference type="Proteomes" id="UP001187192">
    <property type="component" value="Unassembled WGS sequence"/>
</dbReference>
<feature type="coiled-coil region" evidence="2">
    <location>
        <begin position="5"/>
        <end position="32"/>
    </location>
</feature>
<dbReference type="SUPFAM" id="SSF56112">
    <property type="entry name" value="Protein kinase-like (PK-like)"/>
    <property type="match status" value="1"/>
</dbReference>
<dbReference type="EMBL" id="BTGU01000264">
    <property type="protein sequence ID" value="GMN65816.1"/>
    <property type="molecule type" value="Genomic_DNA"/>
</dbReference>
<feature type="domain" description="CCHC-type" evidence="4">
    <location>
        <begin position="219"/>
        <end position="233"/>
    </location>
</feature>
<dbReference type="SMART" id="SM00343">
    <property type="entry name" value="ZnF_C2HC"/>
    <property type="match status" value="1"/>
</dbReference>
<proteinExistence type="predicted"/>
<dbReference type="Gene3D" id="4.10.60.10">
    <property type="entry name" value="Zinc finger, CCHC-type"/>
    <property type="match status" value="1"/>
</dbReference>
<dbReference type="InterPro" id="IPR001878">
    <property type="entry name" value="Znf_CCHC"/>
</dbReference>
<accession>A0AA88E170</accession>
<feature type="compositionally biased region" description="Low complexity" evidence="3">
    <location>
        <begin position="159"/>
        <end position="171"/>
    </location>
</feature>
<protein>
    <recommendedName>
        <fullName evidence="4">CCHC-type domain-containing protein</fullName>
    </recommendedName>
</protein>
<feature type="region of interest" description="Disordered" evidence="3">
    <location>
        <begin position="130"/>
        <end position="197"/>
    </location>
</feature>
<comment type="caution">
    <text evidence="5">The sequence shown here is derived from an EMBL/GenBank/DDBJ whole genome shotgun (WGS) entry which is preliminary data.</text>
</comment>
<reference evidence="5" key="1">
    <citation type="submission" date="2023-07" db="EMBL/GenBank/DDBJ databases">
        <title>draft genome sequence of fig (Ficus carica).</title>
        <authorList>
            <person name="Takahashi T."/>
            <person name="Nishimura K."/>
        </authorList>
    </citation>
    <scope>NUCLEOTIDE SEQUENCE</scope>
</reference>
<dbReference type="GO" id="GO:0016020">
    <property type="term" value="C:membrane"/>
    <property type="evidence" value="ECO:0007669"/>
    <property type="project" value="TreeGrafter"/>
</dbReference>
<dbReference type="PROSITE" id="PS50158">
    <property type="entry name" value="ZF_CCHC"/>
    <property type="match status" value="1"/>
</dbReference>
<evidence type="ECO:0000256" key="3">
    <source>
        <dbReference type="SAM" id="MobiDB-lite"/>
    </source>
</evidence>
<feature type="compositionally biased region" description="Polar residues" evidence="3">
    <location>
        <begin position="178"/>
        <end position="197"/>
    </location>
</feature>